<evidence type="ECO:0000313" key="2">
    <source>
        <dbReference type="EnsemblPlants" id="TuG1812G0200003452.01.T01"/>
    </source>
</evidence>
<reference evidence="3" key="1">
    <citation type="journal article" date="2013" name="Nature">
        <title>Draft genome of the wheat A-genome progenitor Triticum urartu.</title>
        <authorList>
            <person name="Ling H.Q."/>
            <person name="Zhao S."/>
            <person name="Liu D."/>
            <person name="Wang J."/>
            <person name="Sun H."/>
            <person name="Zhang C."/>
            <person name="Fan H."/>
            <person name="Li D."/>
            <person name="Dong L."/>
            <person name="Tao Y."/>
            <person name="Gao C."/>
            <person name="Wu H."/>
            <person name="Li Y."/>
            <person name="Cui Y."/>
            <person name="Guo X."/>
            <person name="Zheng S."/>
            <person name="Wang B."/>
            <person name="Yu K."/>
            <person name="Liang Q."/>
            <person name="Yang W."/>
            <person name="Lou X."/>
            <person name="Chen J."/>
            <person name="Feng M."/>
            <person name="Jian J."/>
            <person name="Zhang X."/>
            <person name="Luo G."/>
            <person name="Jiang Y."/>
            <person name="Liu J."/>
            <person name="Wang Z."/>
            <person name="Sha Y."/>
            <person name="Zhang B."/>
            <person name="Wu H."/>
            <person name="Tang D."/>
            <person name="Shen Q."/>
            <person name="Xue P."/>
            <person name="Zou S."/>
            <person name="Wang X."/>
            <person name="Liu X."/>
            <person name="Wang F."/>
            <person name="Yang Y."/>
            <person name="An X."/>
            <person name="Dong Z."/>
            <person name="Zhang K."/>
            <person name="Zhang X."/>
            <person name="Luo M.C."/>
            <person name="Dvorak J."/>
            <person name="Tong Y."/>
            <person name="Wang J."/>
            <person name="Yang H."/>
            <person name="Li Z."/>
            <person name="Wang D."/>
            <person name="Zhang A."/>
            <person name="Wang J."/>
        </authorList>
    </citation>
    <scope>NUCLEOTIDE SEQUENCE</scope>
    <source>
        <strain evidence="3">cv. G1812</strain>
    </source>
</reference>
<dbReference type="EnsemblPlants" id="TuG1812G0200003452.01.T01">
    <property type="protein sequence ID" value="TuG1812G0200003452.01.T01"/>
    <property type="gene ID" value="TuG1812G0200003452.01"/>
</dbReference>
<feature type="region of interest" description="Disordered" evidence="1">
    <location>
        <begin position="16"/>
        <end position="87"/>
    </location>
</feature>
<reference evidence="2" key="3">
    <citation type="submission" date="2022-06" db="UniProtKB">
        <authorList>
            <consortium name="EnsemblPlants"/>
        </authorList>
    </citation>
    <scope>IDENTIFICATION</scope>
</reference>
<name>A0A8R7PFY7_TRIUA</name>
<protein>
    <submittedName>
        <fullName evidence="2">Uncharacterized protein</fullName>
    </submittedName>
</protein>
<dbReference type="Gramene" id="TuG1812G0200003452.01.T01">
    <property type="protein sequence ID" value="TuG1812G0200003452.01.T01"/>
    <property type="gene ID" value="TuG1812G0200003452.01"/>
</dbReference>
<evidence type="ECO:0000313" key="3">
    <source>
        <dbReference type="Proteomes" id="UP000015106"/>
    </source>
</evidence>
<accession>A0A8R7PFY7</accession>
<sequence length="124" mass="13794">LFLPPSLYLDLKRARAPPTPCRHRCCGHRPPLVAPRGPGEPSRSTSSTPSTESSKDGPYTRHRPRLQRVHRRRPASIVAAPIHLRPPRPRLRALYPETDVAPVIDYVTEDTSSFSAELPGKPPP</sequence>
<feature type="compositionally biased region" description="Basic residues" evidence="1">
    <location>
        <begin position="60"/>
        <end position="74"/>
    </location>
</feature>
<feature type="compositionally biased region" description="Low complexity" evidence="1">
    <location>
        <begin position="35"/>
        <end position="52"/>
    </location>
</feature>
<organism evidence="2 3">
    <name type="scientific">Triticum urartu</name>
    <name type="common">Red wild einkorn</name>
    <name type="synonym">Crithodium urartu</name>
    <dbReference type="NCBI Taxonomy" id="4572"/>
    <lineage>
        <taxon>Eukaryota</taxon>
        <taxon>Viridiplantae</taxon>
        <taxon>Streptophyta</taxon>
        <taxon>Embryophyta</taxon>
        <taxon>Tracheophyta</taxon>
        <taxon>Spermatophyta</taxon>
        <taxon>Magnoliopsida</taxon>
        <taxon>Liliopsida</taxon>
        <taxon>Poales</taxon>
        <taxon>Poaceae</taxon>
        <taxon>BOP clade</taxon>
        <taxon>Pooideae</taxon>
        <taxon>Triticodae</taxon>
        <taxon>Triticeae</taxon>
        <taxon>Triticinae</taxon>
        <taxon>Triticum</taxon>
    </lineage>
</organism>
<dbReference type="Proteomes" id="UP000015106">
    <property type="component" value="Chromosome 2"/>
</dbReference>
<reference evidence="2" key="2">
    <citation type="submission" date="2018-03" db="EMBL/GenBank/DDBJ databases">
        <title>The Triticum urartu genome reveals the dynamic nature of wheat genome evolution.</title>
        <authorList>
            <person name="Ling H."/>
            <person name="Ma B."/>
            <person name="Shi X."/>
            <person name="Liu H."/>
            <person name="Dong L."/>
            <person name="Sun H."/>
            <person name="Cao Y."/>
            <person name="Gao Q."/>
            <person name="Zheng S."/>
            <person name="Li Y."/>
            <person name="Yu Y."/>
            <person name="Du H."/>
            <person name="Qi M."/>
            <person name="Li Y."/>
            <person name="Yu H."/>
            <person name="Cui Y."/>
            <person name="Wang N."/>
            <person name="Chen C."/>
            <person name="Wu H."/>
            <person name="Zhao Y."/>
            <person name="Zhang J."/>
            <person name="Li Y."/>
            <person name="Zhou W."/>
            <person name="Zhang B."/>
            <person name="Hu W."/>
            <person name="Eijk M."/>
            <person name="Tang J."/>
            <person name="Witsenboer H."/>
            <person name="Zhao S."/>
            <person name="Li Z."/>
            <person name="Zhang A."/>
            <person name="Wang D."/>
            <person name="Liang C."/>
        </authorList>
    </citation>
    <scope>NUCLEOTIDE SEQUENCE [LARGE SCALE GENOMIC DNA]</scope>
    <source>
        <strain evidence="2">cv. G1812</strain>
    </source>
</reference>
<keyword evidence="3" id="KW-1185">Reference proteome</keyword>
<dbReference type="AlphaFoldDB" id="A0A8R7PFY7"/>
<evidence type="ECO:0000256" key="1">
    <source>
        <dbReference type="SAM" id="MobiDB-lite"/>
    </source>
</evidence>
<proteinExistence type="predicted"/>